<dbReference type="AlphaFoldDB" id="A0A5N7BXR6"/>
<protein>
    <submittedName>
        <fullName evidence="2">Uncharacterized protein</fullName>
    </submittedName>
</protein>
<dbReference type="EMBL" id="ML735308">
    <property type="protein sequence ID" value="KAE8386624.1"/>
    <property type="molecule type" value="Genomic_DNA"/>
</dbReference>
<feature type="transmembrane region" description="Helical" evidence="1">
    <location>
        <begin position="12"/>
        <end position="33"/>
    </location>
</feature>
<reference evidence="2" key="1">
    <citation type="submission" date="2019-04" db="EMBL/GenBank/DDBJ databases">
        <title>Friends and foes A comparative genomics studyof 23 Aspergillus species from section Flavi.</title>
        <authorList>
            <consortium name="DOE Joint Genome Institute"/>
            <person name="Kjaerbolling I."/>
            <person name="Vesth T."/>
            <person name="Frisvad J.C."/>
            <person name="Nybo J.L."/>
            <person name="Theobald S."/>
            <person name="Kildgaard S."/>
            <person name="Isbrandt T."/>
            <person name="Kuo A."/>
            <person name="Sato A."/>
            <person name="Lyhne E.K."/>
            <person name="Kogle M.E."/>
            <person name="Wiebenga A."/>
            <person name="Kun R.S."/>
            <person name="Lubbers R.J."/>
            <person name="Makela M.R."/>
            <person name="Barry K."/>
            <person name="Chovatia M."/>
            <person name="Clum A."/>
            <person name="Daum C."/>
            <person name="Haridas S."/>
            <person name="He G."/>
            <person name="LaButti K."/>
            <person name="Lipzen A."/>
            <person name="Mondo S."/>
            <person name="Riley R."/>
            <person name="Salamov A."/>
            <person name="Simmons B.A."/>
            <person name="Magnuson J.K."/>
            <person name="Henrissat B."/>
            <person name="Mortensen U.H."/>
            <person name="Larsen T.O."/>
            <person name="Devries R.P."/>
            <person name="Grigoriev I.V."/>
            <person name="Machida M."/>
            <person name="Baker S.E."/>
            <person name="Andersen M.R."/>
        </authorList>
    </citation>
    <scope>NUCLEOTIDE SEQUENCE [LARGE SCALE GENOMIC DNA]</scope>
    <source>
        <strain evidence="2">IBT 14317</strain>
    </source>
</reference>
<keyword evidence="1" id="KW-0472">Membrane</keyword>
<proteinExistence type="predicted"/>
<organism evidence="2">
    <name type="scientific">Petromyces alliaceus</name>
    <name type="common">Aspergillus alliaceus</name>
    <dbReference type="NCBI Taxonomy" id="209559"/>
    <lineage>
        <taxon>Eukaryota</taxon>
        <taxon>Fungi</taxon>
        <taxon>Dikarya</taxon>
        <taxon>Ascomycota</taxon>
        <taxon>Pezizomycotina</taxon>
        <taxon>Eurotiomycetes</taxon>
        <taxon>Eurotiomycetidae</taxon>
        <taxon>Eurotiales</taxon>
        <taxon>Aspergillaceae</taxon>
        <taxon>Aspergillus</taxon>
        <taxon>Aspergillus subgen. Circumdati</taxon>
    </lineage>
</organism>
<keyword evidence="1" id="KW-0812">Transmembrane</keyword>
<keyword evidence="1" id="KW-1133">Transmembrane helix</keyword>
<gene>
    <name evidence="2" type="ORF">BDV23DRAFT_162949</name>
</gene>
<dbReference type="Proteomes" id="UP000326877">
    <property type="component" value="Unassembled WGS sequence"/>
</dbReference>
<sequence length="85" mass="10005">MWDSVPRIFRPYRLLLGFVLVWFSGILAIGVKVRRIEINFERRDIQSEALTCKKPPSFHEPVETVGQKFCQWNETSSPLDRMHLS</sequence>
<evidence type="ECO:0000313" key="2">
    <source>
        <dbReference type="EMBL" id="KAE8386624.1"/>
    </source>
</evidence>
<evidence type="ECO:0000256" key="1">
    <source>
        <dbReference type="SAM" id="Phobius"/>
    </source>
</evidence>
<accession>A0A5N7BXR6</accession>
<name>A0A5N7BXR6_PETAA</name>